<feature type="domain" description="HD" evidence="3">
    <location>
        <begin position="76"/>
        <end position="203"/>
    </location>
</feature>
<reference evidence="5" key="1">
    <citation type="journal article" date="2019" name="Microbiol. Immunol.">
        <title>Molecular and phenotypic characterization of Leptospira johnsonii sp. nov., Leptospira ellinghausenii sp. nov. and Leptospira ryugenii sp. nov. isolated from soil and water in Japan.</title>
        <authorList>
            <person name="Masuzawa T."/>
            <person name="Saito M."/>
            <person name="Nakao R."/>
            <person name="Nikaido Y."/>
            <person name="Matsumoto M."/>
            <person name="Ogawa M."/>
            <person name="Yokoyama M."/>
            <person name="Hidaka Y."/>
            <person name="Tomita J."/>
            <person name="Sakakibara K."/>
            <person name="Suzuki K."/>
            <person name="Yasuda S."/>
            <person name="Sato H."/>
            <person name="Yamaguchi M."/>
            <person name="Yoshida S.I."/>
            <person name="Koizumi N."/>
            <person name="Kawamura Y."/>
        </authorList>
    </citation>
    <scope>NUCLEOTIDE SEQUENCE [LARGE SCALE GENOMIC DNA]</scope>
    <source>
        <strain evidence="5">E18</strain>
    </source>
</reference>
<dbReference type="Pfam" id="PF01966">
    <property type="entry name" value="HD"/>
    <property type="match status" value="1"/>
</dbReference>
<dbReference type="Pfam" id="PF13286">
    <property type="entry name" value="HD_assoc"/>
    <property type="match status" value="1"/>
</dbReference>
<dbReference type="SUPFAM" id="SSF109604">
    <property type="entry name" value="HD-domain/PDEase-like"/>
    <property type="match status" value="1"/>
</dbReference>
<sequence>MKKGRNELLLEEEKILAPYAVKSRHSGTRAYVEPEHPYRLPFQRDKDRIIHSHAFKRLEYKTQVFVYSEGDHFRNRLTHTLEVAGISKTISKVLGLNEDLSESIALAHDLGHSPFGHAGQDALAELMKEKGGFEHNKQSLRVVQKLERRYPEFPGLNLCEETLLGIMKHGGGYEPTNLLVVRREKGPSLEAMIVDSSDEITYSAHDLEDGLESGLLQLEEVKTLSIWKRIQDSLPKTEKKSGSEIHSISRSIGRVLLNLMVSDLIETIHQTLIQYDVNTRESISELYSKKIKIVQFSEEFQKEFVELKHFLFQNLYRHSEVSRMSERGKEIIYLLFKHFESHPDSIPESYRNREAEDGRMRIICDYIAGMTDRYAIEKLKREGIFWFPY</sequence>
<dbReference type="InterPro" id="IPR006674">
    <property type="entry name" value="HD_domain"/>
</dbReference>
<proteinExistence type="inferred from homology"/>
<dbReference type="NCBIfam" id="NF002326">
    <property type="entry name" value="PRK01286.1-1"/>
    <property type="match status" value="1"/>
</dbReference>
<keyword evidence="1 2" id="KW-0378">Hydrolase</keyword>
<dbReference type="CDD" id="cd00077">
    <property type="entry name" value="HDc"/>
    <property type="match status" value="1"/>
</dbReference>
<dbReference type="RefSeq" id="WP_108958343.1">
    <property type="nucleotide sequence ID" value="NZ_BFAZ01000002.1"/>
</dbReference>
<comment type="caution">
    <text evidence="4">The sequence shown here is derived from an EMBL/GenBank/DDBJ whole genome shotgun (WGS) entry which is preliminary data.</text>
</comment>
<evidence type="ECO:0000313" key="4">
    <source>
        <dbReference type="EMBL" id="GBF41125.1"/>
    </source>
</evidence>
<keyword evidence="5" id="KW-1185">Reference proteome</keyword>
<comment type="similarity">
    <text evidence="2">Belongs to the dGTPase family. Type 2 subfamily.</text>
</comment>
<evidence type="ECO:0000259" key="3">
    <source>
        <dbReference type="PROSITE" id="PS51831"/>
    </source>
</evidence>
<name>A0A2P2D927_9LEPT</name>
<dbReference type="FunFam" id="1.10.3210.10:FF:000024">
    <property type="entry name" value="Deoxyguanosinetriphosphate triphosphohydrolase-like protein"/>
    <property type="match status" value="1"/>
</dbReference>
<gene>
    <name evidence="4" type="primary">dgt</name>
    <name evidence="4" type="ORF">LPTSP2_03960</name>
</gene>
<evidence type="ECO:0000256" key="1">
    <source>
        <dbReference type="ARBA" id="ARBA00022801"/>
    </source>
</evidence>
<dbReference type="NCBIfam" id="TIGR01353">
    <property type="entry name" value="dGTP_triPase"/>
    <property type="match status" value="1"/>
</dbReference>
<dbReference type="AlphaFoldDB" id="A0A2P2D927"/>
<dbReference type="OrthoDB" id="9803619at2"/>
<dbReference type="HAMAP" id="MF_01212">
    <property type="entry name" value="dGTPase_type2"/>
    <property type="match status" value="1"/>
</dbReference>
<organism evidence="4 5">
    <name type="scientific">Leptospira ellinghausenii</name>
    <dbReference type="NCBI Taxonomy" id="1917822"/>
    <lineage>
        <taxon>Bacteria</taxon>
        <taxon>Pseudomonadati</taxon>
        <taxon>Spirochaetota</taxon>
        <taxon>Spirochaetia</taxon>
        <taxon>Leptospirales</taxon>
        <taxon>Leptospiraceae</taxon>
        <taxon>Leptospira</taxon>
    </lineage>
</organism>
<dbReference type="Gene3D" id="1.10.3210.10">
    <property type="entry name" value="Hypothetical protein af1432"/>
    <property type="match status" value="1"/>
</dbReference>
<accession>A0A2P2D927</accession>
<dbReference type="InterPro" id="IPR003607">
    <property type="entry name" value="HD/PDEase_dom"/>
</dbReference>
<dbReference type="InterPro" id="IPR026875">
    <property type="entry name" value="PHydrolase_assoc_dom"/>
</dbReference>
<dbReference type="EMBL" id="BFAZ01000002">
    <property type="protein sequence ID" value="GBF41125.1"/>
    <property type="molecule type" value="Genomic_DNA"/>
</dbReference>
<evidence type="ECO:0000313" key="5">
    <source>
        <dbReference type="Proteomes" id="UP000245206"/>
    </source>
</evidence>
<dbReference type="PANTHER" id="PTHR35795:SF1">
    <property type="entry name" value="BIS(5'-NUCLEOSYL)-TETRAPHOSPHATASE, SYMMETRICAL"/>
    <property type="match status" value="1"/>
</dbReference>
<protein>
    <recommendedName>
        <fullName evidence="2">Deoxyguanosinetriphosphate triphosphohydrolase-like protein</fullName>
    </recommendedName>
</protein>
<dbReference type="InterPro" id="IPR006261">
    <property type="entry name" value="dGTPase"/>
</dbReference>
<dbReference type="SMART" id="SM00471">
    <property type="entry name" value="HDc"/>
    <property type="match status" value="1"/>
</dbReference>
<dbReference type="InterPro" id="IPR051094">
    <property type="entry name" value="Diverse_Catalytic_Enzymes"/>
</dbReference>
<evidence type="ECO:0000256" key="2">
    <source>
        <dbReference type="HAMAP-Rule" id="MF_01212"/>
    </source>
</evidence>
<dbReference type="PROSITE" id="PS51831">
    <property type="entry name" value="HD"/>
    <property type="match status" value="1"/>
</dbReference>
<dbReference type="GO" id="GO:0016793">
    <property type="term" value="F:triphosphoric monoester hydrolase activity"/>
    <property type="evidence" value="ECO:0007669"/>
    <property type="project" value="InterPro"/>
</dbReference>
<dbReference type="PANTHER" id="PTHR35795">
    <property type="entry name" value="SLR1885 PROTEIN"/>
    <property type="match status" value="1"/>
</dbReference>
<dbReference type="Proteomes" id="UP000245206">
    <property type="component" value="Unassembled WGS sequence"/>
</dbReference>
<dbReference type="InterPro" id="IPR023023">
    <property type="entry name" value="dNTPase_2"/>
</dbReference>